<dbReference type="InterPro" id="IPR002625">
    <property type="entry name" value="Smr_dom"/>
</dbReference>
<dbReference type="GO" id="GO:0006298">
    <property type="term" value="P:mismatch repair"/>
    <property type="evidence" value="ECO:0007669"/>
    <property type="project" value="InterPro"/>
</dbReference>
<dbReference type="SUPFAM" id="SSF52540">
    <property type="entry name" value="P-loop containing nucleoside triphosphate hydrolases"/>
    <property type="match status" value="1"/>
</dbReference>
<proteinExistence type="inferred from homology"/>
<dbReference type="GO" id="GO:0019843">
    <property type="term" value="F:rRNA binding"/>
    <property type="evidence" value="ECO:0007669"/>
    <property type="project" value="UniProtKB-UniRule"/>
</dbReference>
<dbReference type="SMART" id="SM00534">
    <property type="entry name" value="MUTSac"/>
    <property type="match status" value="1"/>
</dbReference>
<dbReference type="Pfam" id="PF00488">
    <property type="entry name" value="MutS_V"/>
    <property type="match status" value="2"/>
</dbReference>
<evidence type="ECO:0000259" key="9">
    <source>
        <dbReference type="PROSITE" id="PS50828"/>
    </source>
</evidence>
<keyword evidence="2 7" id="KW-0547">Nucleotide-binding</keyword>
<feature type="binding site" evidence="7">
    <location>
        <begin position="339"/>
        <end position="346"/>
    </location>
    <ligand>
        <name>ATP</name>
        <dbReference type="ChEBI" id="CHEBI:30616"/>
    </ligand>
</feature>
<dbReference type="GO" id="GO:0005524">
    <property type="term" value="F:ATP binding"/>
    <property type="evidence" value="ECO:0007669"/>
    <property type="project" value="UniProtKB-UniRule"/>
</dbReference>
<dbReference type="SMART" id="SM00463">
    <property type="entry name" value="SMR"/>
    <property type="match status" value="1"/>
</dbReference>
<dbReference type="PANTHER" id="PTHR48466:SF2">
    <property type="entry name" value="OS10G0509000 PROTEIN"/>
    <property type="match status" value="1"/>
</dbReference>
<name>A0A5A5TFZ0_9CHLR</name>
<comment type="similarity">
    <text evidence="7">Belongs to the DNA mismatch repair MutS family. MutS2 subfamily.</text>
</comment>
<dbReference type="InterPro" id="IPR007696">
    <property type="entry name" value="DNA_mismatch_repair_MutS_core"/>
</dbReference>
<evidence type="ECO:0000256" key="2">
    <source>
        <dbReference type="ARBA" id="ARBA00022741"/>
    </source>
</evidence>
<feature type="domain" description="Smr" evidence="9">
    <location>
        <begin position="746"/>
        <end position="821"/>
    </location>
</feature>
<dbReference type="Proteomes" id="UP000322530">
    <property type="component" value="Unassembled WGS sequence"/>
</dbReference>
<evidence type="ECO:0000256" key="3">
    <source>
        <dbReference type="ARBA" id="ARBA00022801"/>
    </source>
</evidence>
<keyword evidence="6 7" id="KW-0238">DNA-binding</keyword>
<sequence>MCKGLKTKTMHEKSIQTLEYPKILEKVAREASFSVSKDLVLALKPTSDIDEARKRLAYTSEASALIDLNSDISVQGAHEIRPLLTRAARDGVLIPTDLVQVLSTTRSAIHVARALEKLNSDTFPLLYVLGADIPQRPQIARRIEETVNEDGEILDTASPTLRKVRFDIQSANQRLQERLRTLVREFGPALQEAIITTRNDRFVVPVRSDARGQVRGIVHDQSSSGATLFVEPIVIVEMNNRLRELQVEERQEIERILRVLSAEIGKEAESLTVAVELLAEFDFHLAKARYGRMTRSSVPRLNEQGIINLRNARHPLLTGKVVPTNFHIGRDFSMVIITGPNTGGKTVALKTVGLLTLMAQAGLHILADYDSEISIFQNVFADIGDEQSIEQNLSTFSSHLSRIIEILKTIEEGRKRNRPDLRGKLGEEIVQRQTRPTNVLVLFDELGAGTDPSEGSALARGILTFLLDRHVTTVATTHYTELKAFAHEQKDVVNASVEFDVETLSPTYKLSIGLPGRSNALAIAQRLGLDQRIIRGARRFLGSAGVRMENLLEDLQSERKVAEDERFNANMERVEAEYQRKQLETERHDLEQERIRILNEARAQARRELDTVLIELAKVRTEVQRGHVSREQLSNVRQRARDLEEKVVPVPEPRRKHVVEPSDKLDGPLQIGDTVRVLSFGQNADLVGLSADRSEAEVQMGALRLRVNVDNIERISKRKASSDEKQYVRAQITTDIEERPPVDLQLDIRGWRVEDALEELDTYLNDAVLHGMGSVRIVHGKGTGALRQAVRETLTRHPLAKSFVTAPPQEGGDGATIVKLLA</sequence>
<gene>
    <name evidence="7 10" type="primary">mutS2</name>
    <name evidence="7" type="synonym">rqcU</name>
    <name evidence="10" type="ORF">KDI_40550</name>
</gene>
<evidence type="ECO:0000256" key="6">
    <source>
        <dbReference type="ARBA" id="ARBA00023125"/>
    </source>
</evidence>
<dbReference type="GO" id="GO:0140664">
    <property type="term" value="F:ATP-dependent DNA damage sensor activity"/>
    <property type="evidence" value="ECO:0007669"/>
    <property type="project" value="InterPro"/>
</dbReference>
<dbReference type="Pfam" id="PF20297">
    <property type="entry name" value="MSSS"/>
    <property type="match status" value="1"/>
</dbReference>
<dbReference type="SUPFAM" id="SSF160443">
    <property type="entry name" value="SMR domain-like"/>
    <property type="match status" value="1"/>
</dbReference>
<keyword evidence="11" id="KW-1185">Reference proteome</keyword>
<feature type="coiled-coil region" evidence="8">
    <location>
        <begin position="545"/>
        <end position="622"/>
    </location>
</feature>
<evidence type="ECO:0000256" key="7">
    <source>
        <dbReference type="HAMAP-Rule" id="MF_00092"/>
    </source>
</evidence>
<dbReference type="InterPro" id="IPR027417">
    <property type="entry name" value="P-loop_NTPase"/>
</dbReference>
<keyword evidence="7 10" id="KW-0255">Endonuclease</keyword>
<dbReference type="Gene3D" id="3.40.50.300">
    <property type="entry name" value="P-loop containing nucleotide triphosphate hydrolases"/>
    <property type="match status" value="1"/>
</dbReference>
<dbReference type="InterPro" id="IPR000432">
    <property type="entry name" value="DNA_mismatch_repair_MutS_C"/>
</dbReference>
<dbReference type="NCBIfam" id="TIGR01069">
    <property type="entry name" value="mutS2"/>
    <property type="match status" value="1"/>
</dbReference>
<evidence type="ECO:0000256" key="8">
    <source>
        <dbReference type="SAM" id="Coils"/>
    </source>
</evidence>
<dbReference type="PIRSF" id="PIRSF005814">
    <property type="entry name" value="MutS_YshD"/>
    <property type="match status" value="1"/>
</dbReference>
<dbReference type="SUPFAM" id="SSF48334">
    <property type="entry name" value="DNA repair protein MutS, domain III"/>
    <property type="match status" value="1"/>
</dbReference>
<keyword evidence="4 7" id="KW-0067">ATP-binding</keyword>
<comment type="function">
    <text evidence="7">Endonuclease that is involved in the suppression of homologous recombination and thus may have a key role in the control of bacterial genetic diversity.</text>
</comment>
<keyword evidence="5 7" id="KW-0694">RNA-binding</keyword>
<comment type="function">
    <text evidence="7">Acts as a ribosome collision sensor, splitting the ribosome into its 2 subunits. Detects stalled/collided 70S ribosomes which it binds and splits by an ATP-hydrolysis driven conformational change. Acts upstream of the ribosome quality control system (RQC), a ribosome-associated complex that mediates the extraction of incompletely synthesized nascent chains from stalled ribosomes and their subsequent degradation. Probably generates substrates for RQC.</text>
</comment>
<evidence type="ECO:0000256" key="4">
    <source>
        <dbReference type="ARBA" id="ARBA00022840"/>
    </source>
</evidence>
<dbReference type="GO" id="GO:0004519">
    <property type="term" value="F:endonuclease activity"/>
    <property type="evidence" value="ECO:0007669"/>
    <property type="project" value="UniProtKB-UniRule"/>
</dbReference>
<dbReference type="Gene3D" id="3.30.1370.110">
    <property type="match status" value="1"/>
</dbReference>
<keyword evidence="1 7" id="KW-0699">rRNA-binding</keyword>
<dbReference type="Pfam" id="PF01713">
    <property type="entry name" value="Smr"/>
    <property type="match status" value="1"/>
</dbReference>
<dbReference type="PANTHER" id="PTHR48466">
    <property type="entry name" value="OS10G0509000 PROTEIN-RELATED"/>
    <property type="match status" value="1"/>
</dbReference>
<dbReference type="GO" id="GO:0043023">
    <property type="term" value="F:ribosomal large subunit binding"/>
    <property type="evidence" value="ECO:0007669"/>
    <property type="project" value="UniProtKB-UniRule"/>
</dbReference>
<dbReference type="OrthoDB" id="9808166at2"/>
<dbReference type="GO" id="GO:0030983">
    <property type="term" value="F:mismatched DNA binding"/>
    <property type="evidence" value="ECO:0007669"/>
    <property type="project" value="InterPro"/>
</dbReference>
<dbReference type="InterPro" id="IPR045076">
    <property type="entry name" value="MutS"/>
</dbReference>
<dbReference type="SMART" id="SM00533">
    <property type="entry name" value="MUTSd"/>
    <property type="match status" value="1"/>
</dbReference>
<dbReference type="AlphaFoldDB" id="A0A5A5TFZ0"/>
<accession>A0A5A5TFZ0</accession>
<dbReference type="GO" id="GO:0045910">
    <property type="term" value="P:negative regulation of DNA recombination"/>
    <property type="evidence" value="ECO:0007669"/>
    <property type="project" value="InterPro"/>
</dbReference>
<evidence type="ECO:0000313" key="10">
    <source>
        <dbReference type="EMBL" id="GCF10491.1"/>
    </source>
</evidence>
<dbReference type="GO" id="GO:0016887">
    <property type="term" value="F:ATP hydrolysis activity"/>
    <property type="evidence" value="ECO:0007669"/>
    <property type="project" value="InterPro"/>
</dbReference>
<evidence type="ECO:0000313" key="11">
    <source>
        <dbReference type="Proteomes" id="UP000322530"/>
    </source>
</evidence>
<comment type="caution">
    <text evidence="10">The sequence shown here is derived from an EMBL/GenBank/DDBJ whole genome shotgun (WGS) entry which is preliminary data.</text>
</comment>
<dbReference type="EC" id="3.1.-.-" evidence="7"/>
<dbReference type="InterPro" id="IPR046893">
    <property type="entry name" value="MSSS"/>
</dbReference>
<keyword evidence="7" id="KW-0540">Nuclease</keyword>
<dbReference type="GO" id="GO:0072344">
    <property type="term" value="P:rescue of stalled ribosome"/>
    <property type="evidence" value="ECO:0007669"/>
    <property type="project" value="UniProtKB-UniRule"/>
</dbReference>
<organism evidence="10 11">
    <name type="scientific">Dictyobacter arantiisoli</name>
    <dbReference type="NCBI Taxonomy" id="2014874"/>
    <lineage>
        <taxon>Bacteria</taxon>
        <taxon>Bacillati</taxon>
        <taxon>Chloroflexota</taxon>
        <taxon>Ktedonobacteria</taxon>
        <taxon>Ktedonobacterales</taxon>
        <taxon>Dictyobacteraceae</taxon>
        <taxon>Dictyobacter</taxon>
    </lineage>
</organism>
<dbReference type="InterPro" id="IPR036063">
    <property type="entry name" value="Smr_dom_sf"/>
</dbReference>
<keyword evidence="8" id="KW-0175">Coiled coil</keyword>
<dbReference type="EMBL" id="BIXY01000072">
    <property type="protein sequence ID" value="GCF10491.1"/>
    <property type="molecule type" value="Genomic_DNA"/>
</dbReference>
<dbReference type="InterPro" id="IPR005747">
    <property type="entry name" value="MutS2"/>
</dbReference>
<evidence type="ECO:0000256" key="5">
    <source>
        <dbReference type="ARBA" id="ARBA00022884"/>
    </source>
</evidence>
<protein>
    <recommendedName>
        <fullName evidence="7">Endonuclease MutS2</fullName>
        <ecNumber evidence="7">3.1.-.-</ecNumber>
    </recommendedName>
    <alternativeName>
        <fullName evidence="7">Ribosome-associated protein quality control-upstream factor</fullName>
        <shortName evidence="7">RQC-upstream factor</shortName>
        <shortName evidence="7">RqcU</shortName>
        <ecNumber evidence="7">3.6.4.-</ecNumber>
    </alternativeName>
</protein>
<dbReference type="PROSITE" id="PS50828">
    <property type="entry name" value="SMR"/>
    <property type="match status" value="1"/>
</dbReference>
<dbReference type="EC" id="3.6.4.-" evidence="7"/>
<dbReference type="FunFam" id="3.40.50.300:FF:000830">
    <property type="entry name" value="Endonuclease MutS2"/>
    <property type="match status" value="1"/>
</dbReference>
<evidence type="ECO:0000256" key="1">
    <source>
        <dbReference type="ARBA" id="ARBA00022730"/>
    </source>
</evidence>
<dbReference type="HAMAP" id="MF_00092">
    <property type="entry name" value="MutS2"/>
    <property type="match status" value="1"/>
</dbReference>
<dbReference type="InterPro" id="IPR036187">
    <property type="entry name" value="DNA_mismatch_repair_MutS_sf"/>
</dbReference>
<reference evidence="10 11" key="1">
    <citation type="submission" date="2019-01" db="EMBL/GenBank/DDBJ databases">
        <title>Draft genome sequence of Dictyobacter sp. Uno17.</title>
        <authorList>
            <person name="Wang C.M."/>
            <person name="Zheng Y."/>
            <person name="Sakai Y."/>
            <person name="Abe K."/>
            <person name="Yokota A."/>
            <person name="Yabe S."/>
        </authorList>
    </citation>
    <scope>NUCLEOTIDE SEQUENCE [LARGE SCALE GENOMIC DNA]</scope>
    <source>
        <strain evidence="10 11">Uno17</strain>
    </source>
</reference>
<keyword evidence="3 7" id="KW-0378">Hydrolase</keyword>
<comment type="subunit">
    <text evidence="7">Homodimer. Binds to stalled ribosomes, contacting rRNA.</text>
</comment>